<dbReference type="Proteomes" id="UP000265520">
    <property type="component" value="Unassembled WGS sequence"/>
</dbReference>
<proteinExistence type="predicted"/>
<feature type="non-terminal residue" evidence="1">
    <location>
        <position position="1"/>
    </location>
</feature>
<reference evidence="1 2" key="1">
    <citation type="journal article" date="2018" name="Front. Plant Sci.">
        <title>Red Clover (Trifolium pratense) and Zigzag Clover (T. medium) - A Picture of Genomic Similarities and Differences.</title>
        <authorList>
            <person name="Dluhosova J."/>
            <person name="Istvanek J."/>
            <person name="Nedelnik J."/>
            <person name="Repkova J."/>
        </authorList>
    </citation>
    <scope>NUCLEOTIDE SEQUENCE [LARGE SCALE GENOMIC DNA]</scope>
    <source>
        <strain evidence="2">cv. 10/8</strain>
        <tissue evidence="1">Leaf</tissue>
    </source>
</reference>
<evidence type="ECO:0000313" key="2">
    <source>
        <dbReference type="Proteomes" id="UP000265520"/>
    </source>
</evidence>
<dbReference type="AlphaFoldDB" id="A0A392TBJ3"/>
<protein>
    <submittedName>
        <fullName evidence="1">Isoaspartyl peptidase/L-asparaginase</fullName>
    </submittedName>
</protein>
<dbReference type="EMBL" id="LXQA010543555">
    <property type="protein sequence ID" value="MCI58272.1"/>
    <property type="molecule type" value="Genomic_DNA"/>
</dbReference>
<sequence length="42" mass="4392">PSNHKSLQSAMNRACLAVASVLQRGSNLCLDAVVAAIQLLEV</sequence>
<keyword evidence="2" id="KW-1185">Reference proteome</keyword>
<accession>A0A392TBJ3</accession>
<evidence type="ECO:0000313" key="1">
    <source>
        <dbReference type="EMBL" id="MCI58272.1"/>
    </source>
</evidence>
<comment type="caution">
    <text evidence="1">The sequence shown here is derived from an EMBL/GenBank/DDBJ whole genome shotgun (WGS) entry which is preliminary data.</text>
</comment>
<name>A0A392TBJ3_9FABA</name>
<organism evidence="1 2">
    <name type="scientific">Trifolium medium</name>
    <dbReference type="NCBI Taxonomy" id="97028"/>
    <lineage>
        <taxon>Eukaryota</taxon>
        <taxon>Viridiplantae</taxon>
        <taxon>Streptophyta</taxon>
        <taxon>Embryophyta</taxon>
        <taxon>Tracheophyta</taxon>
        <taxon>Spermatophyta</taxon>
        <taxon>Magnoliopsida</taxon>
        <taxon>eudicotyledons</taxon>
        <taxon>Gunneridae</taxon>
        <taxon>Pentapetalae</taxon>
        <taxon>rosids</taxon>
        <taxon>fabids</taxon>
        <taxon>Fabales</taxon>
        <taxon>Fabaceae</taxon>
        <taxon>Papilionoideae</taxon>
        <taxon>50 kb inversion clade</taxon>
        <taxon>NPAAA clade</taxon>
        <taxon>Hologalegina</taxon>
        <taxon>IRL clade</taxon>
        <taxon>Trifolieae</taxon>
        <taxon>Trifolium</taxon>
    </lineage>
</organism>